<gene>
    <name evidence="2" type="ORF">WG78_07315</name>
</gene>
<evidence type="ECO:0000256" key="1">
    <source>
        <dbReference type="SAM" id="Phobius"/>
    </source>
</evidence>
<dbReference type="InterPro" id="IPR025570">
    <property type="entry name" value="DUF4337"/>
</dbReference>
<proteinExistence type="predicted"/>
<evidence type="ECO:0008006" key="4">
    <source>
        <dbReference type="Google" id="ProtNLM"/>
    </source>
</evidence>
<keyword evidence="1" id="KW-0472">Membrane</keyword>
<comment type="caution">
    <text evidence="2">The sequence shown here is derived from an EMBL/GenBank/DDBJ whole genome shotgun (WGS) entry which is preliminary data.</text>
</comment>
<organism evidence="2 3">
    <name type="scientific">Amantichitinum ursilacus</name>
    <dbReference type="NCBI Taxonomy" id="857265"/>
    <lineage>
        <taxon>Bacteria</taxon>
        <taxon>Pseudomonadati</taxon>
        <taxon>Pseudomonadota</taxon>
        <taxon>Betaproteobacteria</taxon>
        <taxon>Neisseriales</taxon>
        <taxon>Chitinibacteraceae</taxon>
        <taxon>Amantichitinum</taxon>
    </lineage>
</organism>
<protein>
    <recommendedName>
        <fullName evidence="4">DUF4337 domain-containing protein</fullName>
    </recommendedName>
</protein>
<sequence length="184" mass="20326">MDVDVSVESGERRLNQWVGLTVLILSVIMGMAKIKDDNIVQAMQQAKMQALDTWNEYQSTRLKRHQLENTDLLISALSSAAPAQQARATLASQMAHYDKEVPQLRQTAQAQDALYDKLNYRDDQFDLADALLSIAIAMAGVTALTHLRWLMAVSWVFGATGTAFVVAAFAGLPLHPDWIIAVLT</sequence>
<evidence type="ECO:0000313" key="3">
    <source>
        <dbReference type="Proteomes" id="UP000037939"/>
    </source>
</evidence>
<dbReference type="PATRIC" id="fig|857265.3.peg.1502"/>
<reference evidence="2 3" key="1">
    <citation type="submission" date="2015-07" db="EMBL/GenBank/DDBJ databases">
        <title>Draft genome sequence of the Amantichitinum ursilacus IGB-41, a new chitin-degrading bacterium.</title>
        <authorList>
            <person name="Kirstahler P."/>
            <person name="Guenther M."/>
            <person name="Grumaz C."/>
            <person name="Rupp S."/>
            <person name="Zibek S."/>
            <person name="Sohn K."/>
        </authorList>
    </citation>
    <scope>NUCLEOTIDE SEQUENCE [LARGE SCALE GENOMIC DNA]</scope>
    <source>
        <strain evidence="2 3">IGB-41</strain>
    </source>
</reference>
<keyword evidence="1" id="KW-0812">Transmembrane</keyword>
<keyword evidence="3" id="KW-1185">Reference proteome</keyword>
<dbReference type="AlphaFoldDB" id="A0A0N0GPK8"/>
<feature type="transmembrane region" description="Helical" evidence="1">
    <location>
        <begin position="153"/>
        <end position="174"/>
    </location>
</feature>
<dbReference type="OrthoDB" id="8907665at2"/>
<feature type="transmembrane region" description="Helical" evidence="1">
    <location>
        <begin position="127"/>
        <end position="147"/>
    </location>
</feature>
<evidence type="ECO:0000313" key="2">
    <source>
        <dbReference type="EMBL" id="KPC53913.1"/>
    </source>
</evidence>
<dbReference type="Pfam" id="PF14235">
    <property type="entry name" value="DUF4337"/>
    <property type="match status" value="1"/>
</dbReference>
<feature type="transmembrane region" description="Helical" evidence="1">
    <location>
        <begin position="14"/>
        <end position="34"/>
    </location>
</feature>
<dbReference type="STRING" id="857265.WG78_07315"/>
<dbReference type="Proteomes" id="UP000037939">
    <property type="component" value="Unassembled WGS sequence"/>
</dbReference>
<dbReference type="EMBL" id="LAQT01000004">
    <property type="protein sequence ID" value="KPC53913.1"/>
    <property type="molecule type" value="Genomic_DNA"/>
</dbReference>
<dbReference type="RefSeq" id="WP_053937142.1">
    <property type="nucleotide sequence ID" value="NZ_LAQT01000004.1"/>
</dbReference>
<name>A0A0N0GPK8_9NEIS</name>
<keyword evidence="1" id="KW-1133">Transmembrane helix</keyword>
<accession>A0A0N0GPK8</accession>